<dbReference type="PANTHER" id="PTHR47018">
    <property type="entry name" value="CXC DOMAIN-CONTAINING PROTEIN-RELATED"/>
    <property type="match status" value="1"/>
</dbReference>
<reference evidence="2" key="2">
    <citation type="submission" date="2022-10" db="EMBL/GenBank/DDBJ databases">
        <authorList>
            <consortium name="ENA_rothamsted_submissions"/>
            <consortium name="culmorum"/>
            <person name="King R."/>
        </authorList>
    </citation>
    <scope>NUCLEOTIDE SEQUENCE</scope>
</reference>
<evidence type="ECO:0000256" key="1">
    <source>
        <dbReference type="SAM" id="MobiDB-lite"/>
    </source>
</evidence>
<dbReference type="Proteomes" id="UP001153737">
    <property type="component" value="Chromosome 1"/>
</dbReference>
<feature type="compositionally biased region" description="Acidic residues" evidence="1">
    <location>
        <begin position="2000"/>
        <end position="2009"/>
    </location>
</feature>
<organism evidence="2 4">
    <name type="scientific">Phaedon cochleariae</name>
    <name type="common">Mustard beetle</name>
    <dbReference type="NCBI Taxonomy" id="80249"/>
    <lineage>
        <taxon>Eukaryota</taxon>
        <taxon>Metazoa</taxon>
        <taxon>Ecdysozoa</taxon>
        <taxon>Arthropoda</taxon>
        <taxon>Hexapoda</taxon>
        <taxon>Insecta</taxon>
        <taxon>Pterygota</taxon>
        <taxon>Neoptera</taxon>
        <taxon>Endopterygota</taxon>
        <taxon>Coleoptera</taxon>
        <taxon>Polyphaga</taxon>
        <taxon>Cucujiformia</taxon>
        <taxon>Chrysomeloidea</taxon>
        <taxon>Chrysomelidae</taxon>
        <taxon>Chrysomelinae</taxon>
        <taxon>Chrysomelini</taxon>
        <taxon>Phaedon</taxon>
    </lineage>
</organism>
<name>A0A9N9WX74_PHACE</name>
<feature type="compositionally biased region" description="Basic and acidic residues" evidence="1">
    <location>
        <begin position="76"/>
        <end position="85"/>
    </location>
</feature>
<proteinExistence type="predicted"/>
<gene>
    <name evidence="2" type="ORF">PHAECO_LOCUS1272</name>
    <name evidence="3" type="ORF">PHAECO_LOCUS386</name>
</gene>
<feature type="compositionally biased region" description="Basic and acidic residues" evidence="1">
    <location>
        <begin position="437"/>
        <end position="452"/>
    </location>
</feature>
<evidence type="ECO:0000313" key="4">
    <source>
        <dbReference type="Proteomes" id="UP001153737"/>
    </source>
</evidence>
<feature type="compositionally biased region" description="Basic and acidic residues" evidence="1">
    <location>
        <begin position="100"/>
        <end position="113"/>
    </location>
</feature>
<accession>A0A9N9WX74</accession>
<feature type="compositionally biased region" description="Acidic residues" evidence="1">
    <location>
        <begin position="1"/>
        <end position="11"/>
    </location>
</feature>
<keyword evidence="4" id="KW-1185">Reference proteome</keyword>
<dbReference type="OrthoDB" id="6775114at2759"/>
<dbReference type="EMBL" id="OU896707">
    <property type="protein sequence ID" value="CAH1116410.1"/>
    <property type="molecule type" value="Genomic_DNA"/>
</dbReference>
<dbReference type="EMBL" id="OU896707">
    <property type="protein sequence ID" value="CAG9812883.1"/>
    <property type="molecule type" value="Genomic_DNA"/>
</dbReference>
<evidence type="ECO:0000313" key="3">
    <source>
        <dbReference type="EMBL" id="CAH1116410.1"/>
    </source>
</evidence>
<feature type="region of interest" description="Disordered" evidence="1">
    <location>
        <begin position="73"/>
        <end position="115"/>
    </location>
</feature>
<evidence type="ECO:0008006" key="5">
    <source>
        <dbReference type="Google" id="ProtNLM"/>
    </source>
</evidence>
<feature type="region of interest" description="Disordered" evidence="1">
    <location>
        <begin position="1990"/>
        <end position="2009"/>
    </location>
</feature>
<sequence>MEEDDMEEDGMEQNGIEQDCIEENGISRHKRSASKSREIIAGCTAKSMRRGATKRPTVDDMTIFKWLDQIQTPGGKEVRGKEKSDNLTQEIPPTEAESNEEMKMSQETTRNESDNLTQRLKRKRLDMTPDEIEYDTEIEKGNFKRTLDAIIKQVRNLESLLIDTYKPKKELTEISSKLTHYANQIQRKGQRKWLESVTRETKTIETQVAEEDIQQEWETRSSQKMEEIRRTLDADKEFASLAKILDDEWPEECYKVVHPQQKKLLQLEWQEDLVLFMDPTKHDEVYEELIARYPSIAPLVEEGLTEGIMDFVKLQTNFTQSIFIMPMKIDNSGVDDAELIYKLSTQLKEEIGENDRKCLRIGTLGKTNLDYIRKCMEYTLQSTNIKATLCVEGKDETKRKYDEIHGNKRGRHPGRDKIIIKAPEGKSYADLLKSVKDSAGRADKSPQSRPIDEMGCPTDSGGGIQTAVEGDPARNQAGTPKNITGFEETVFYPFTRKDTLLRTPPKMRTTSLPDLGQTSKRKRIDDVKSPAKQHEKQSITKHVFYLPLTAKFSSLLKNVMAQVDQNESSNNDIHVDAEEVRRTTRSSFAAVTLMAESCFICGEPENEQQSLHRCETHHLDENIMKYAKGTGNTELIALLETRGDLVAQEGKYHKICLTRLYSKYCRAKCTSPSEEETLLCEGLAFSELLVFIEGKLSRHEYTYVFKMGDLKNMYDSRIAQLNGVSRDDISGEHTTRLRERILAHMPFLKEEKWGREYVLMMEGTNLMHNFSKEDQDDDAIGFQRFAKNLRRVMSQCKSEFDGSFARNCGEKSVPGPLLAAVSTLLYGSGVRAECGATAPALTISQLILANFHESMPRGEIVRQKRDREPPLTLYMALSCYGRNRDRTSIDQMHRKGISASSNRVMEVTAQLCRMVVQRSREDNVVCPSILRKGLFTIAALDNIDFKSTSNTSAGDFHGTGISIFQCRRRGESQGEIRTFATSYKDVSKKGDRGVPELPDFYAEIPDCTLPQNNPPALGCSFEIGSRLYPLGDFSRQWVQEAEWLTHLREQSGNLHEAITVAWSAYHGSRSSDRSLLKAINVLLPLFFEKSTSIPMLRHGMNIVRNITKYLNGDQIPVICVDQLLYALMKKIQWSWPQEYGEDKFIVLLGPLHIEQWFLRILGQFMEGSGWTTTIVSHAGITTAGSAEAMMKVTHIKRAREVHQITAAVLHSLLMDIYENENPECELQVEEWIKTKSQKCPTFYFWLTVLNLEILLLCFVRSLRRGDFDLFRETLKQMAPWYFLFDHQNYARYLTVHIQDLEELPSKAPDIHKEFLLKKFVLPITENPDSYLAIDHAHEQNNAKVKGNGGAVGLTSDPSALRRWTIGGPEICRLLNEFNHSEDADDDEVPISRTHHEQTKSYQSRFADHFAALKDAFLTYENPFSVQGTELVAIDSSVVVGTDAVQTLYDAVEKSESMYKSFVDERLVKKSRSLHDPIRKCMTKIFTHQKKTATSPMKALKSDVQLYSRLFIVCISRELDLDIFFQHENQLYPPSLSLNGSMRTGNKSQLVAILENLLKKLPEVDPPHRCEGLIIDGAVLVHNIKPRPDVKTFKSYVGQLISNIGYTRTQMEIFRVDIAWDLYSCSSLKEATRSSRGTGVRRKDLPNKGTLPTNWDDYLRNDHNKQELFSFLANEILKELKDVEVVTNVDDVIRSSEGTQSYLQGVSCAAMEEADGRLMLHVNDMVENGIRCIVIRSSDTDVLVLAVSHYHALHRKGLRELWLHFGAGLKRRFISVHGIAGVLGEDTSIALREFHAFTVCDTVSFFGSRGKQSAWNAFLNCSKREDIILAFKKLSHPMLEDTIDDDLIKTLERFTVYMYGIRDETCSGVNEARKHMFATENKHIGAIPPSLEAFVQHMKRAAFQSGHIWGRALENSLPPSPEGWGWKKEGDTWVPLWSELPEIWSACRALDKCGCKSGCDTKRCSCRRNILPCYLGCTSCKGECSNKKTQTQLEPHSHQNEEEEVDGGVN</sequence>
<reference evidence="2" key="1">
    <citation type="submission" date="2022-01" db="EMBL/GenBank/DDBJ databases">
        <authorList>
            <person name="King R."/>
        </authorList>
    </citation>
    <scope>NUCLEOTIDE SEQUENCE</scope>
</reference>
<protein>
    <recommendedName>
        <fullName evidence="5">Tesmin/TSO1-like CXC domain-containing protein</fullName>
    </recommendedName>
</protein>
<feature type="region of interest" description="Disordered" evidence="1">
    <location>
        <begin position="437"/>
        <end position="482"/>
    </location>
</feature>
<feature type="region of interest" description="Disordered" evidence="1">
    <location>
        <begin position="1"/>
        <end position="56"/>
    </location>
</feature>
<evidence type="ECO:0000313" key="2">
    <source>
        <dbReference type="EMBL" id="CAG9812883.1"/>
    </source>
</evidence>